<feature type="compositionally biased region" description="Low complexity" evidence="4">
    <location>
        <begin position="150"/>
        <end position="177"/>
    </location>
</feature>
<reference evidence="6" key="2">
    <citation type="journal article" date="2022" name="Sci. Rep.">
        <title>In silico prediction of the enzymes involved in the degradation of the herbicide molinate by Gulosibacter molinativorax ON4T.</title>
        <authorList>
            <person name="Lopes A.R."/>
            <person name="Bunin E."/>
            <person name="Viana A.T."/>
            <person name="Froufe H."/>
            <person name="Munoz-Merida A."/>
            <person name="Pinho D."/>
            <person name="Figueiredo J."/>
            <person name="Barroso C."/>
            <person name="Vaz-Moreira I."/>
            <person name="Bellanger X."/>
            <person name="Egas C."/>
            <person name="Nunes O.C."/>
        </authorList>
    </citation>
    <scope>NUCLEOTIDE SEQUENCE</scope>
    <source>
        <strain evidence="6">ON4</strain>
    </source>
</reference>
<dbReference type="InterPro" id="IPR023187">
    <property type="entry name" value="Tscrpt_reg_MarR-type_CS"/>
</dbReference>
<proteinExistence type="predicted"/>
<keyword evidence="2" id="KW-0238">DNA-binding</keyword>
<dbReference type="PROSITE" id="PS01117">
    <property type="entry name" value="HTH_MARR_1"/>
    <property type="match status" value="1"/>
</dbReference>
<dbReference type="PANTHER" id="PTHR33164">
    <property type="entry name" value="TRANSCRIPTIONAL REGULATOR, MARR FAMILY"/>
    <property type="match status" value="1"/>
</dbReference>
<sequence length="350" mass="36884">MQPSTRSGSSPTPCNTSSATSSTRCTTPTPQSIFGSACARCRRPALPPRTRHRCNPRSSPAGERTPPRPAAPTTTAAPRTTPSDSEPARSQGTRQTVGACRSRAAPRGGRTPGDPSYRAQRTVSPRTQPATRIQHSPPAPRMTSRSAHTQSPVQPARSAAQSSSRMPLTRPTSSPTPLASEVVWPLIVWCLMTSVLDAKHQLLHDRTGGGGSADLVLGLLTTARMIDTACAALLNEYGLSEGRLAVLLAVAETPGSTPARIADRIGVTRATITGLTDGLVTAGLLSRGADQRDRRSLTLHITTAGQQLIDTLAPQYASWLTDIVRGVARDDTSATITTLTAMQRNLAAIP</sequence>
<evidence type="ECO:0000313" key="6">
    <source>
        <dbReference type="EMBL" id="MDJ1370259.1"/>
    </source>
</evidence>
<dbReference type="Proteomes" id="UP001170379">
    <property type="component" value="Unassembled WGS sequence"/>
</dbReference>
<dbReference type="PROSITE" id="PS50995">
    <property type="entry name" value="HTH_MARR_2"/>
    <property type="match status" value="1"/>
</dbReference>
<dbReference type="PRINTS" id="PR00598">
    <property type="entry name" value="HTHMARR"/>
</dbReference>
<dbReference type="SMART" id="SM00347">
    <property type="entry name" value="HTH_MARR"/>
    <property type="match status" value="1"/>
</dbReference>
<accession>A0ABT7C659</accession>
<evidence type="ECO:0000256" key="2">
    <source>
        <dbReference type="ARBA" id="ARBA00023125"/>
    </source>
</evidence>
<evidence type="ECO:0000313" key="7">
    <source>
        <dbReference type="Proteomes" id="UP001170379"/>
    </source>
</evidence>
<dbReference type="InterPro" id="IPR036388">
    <property type="entry name" value="WH-like_DNA-bd_sf"/>
</dbReference>
<comment type="caution">
    <text evidence="6">The sequence shown here is derived from an EMBL/GenBank/DDBJ whole genome shotgun (WGS) entry which is preliminary data.</text>
</comment>
<evidence type="ECO:0000256" key="3">
    <source>
        <dbReference type="ARBA" id="ARBA00023163"/>
    </source>
</evidence>
<keyword evidence="3" id="KW-0804">Transcription</keyword>
<name>A0ABT7C659_9MICO</name>
<feature type="domain" description="HTH marR-type" evidence="5">
    <location>
        <begin position="212"/>
        <end position="348"/>
    </location>
</feature>
<feature type="compositionally biased region" description="Polar residues" evidence="4">
    <location>
        <begin position="119"/>
        <end position="134"/>
    </location>
</feature>
<feature type="region of interest" description="Disordered" evidence="4">
    <location>
        <begin position="1"/>
        <end position="177"/>
    </location>
</feature>
<dbReference type="InterPro" id="IPR000835">
    <property type="entry name" value="HTH_MarR-typ"/>
</dbReference>
<organism evidence="6 7">
    <name type="scientific">Gulosibacter molinativorax</name>
    <dbReference type="NCBI Taxonomy" id="256821"/>
    <lineage>
        <taxon>Bacteria</taxon>
        <taxon>Bacillati</taxon>
        <taxon>Actinomycetota</taxon>
        <taxon>Actinomycetes</taxon>
        <taxon>Micrococcales</taxon>
        <taxon>Microbacteriaceae</taxon>
        <taxon>Gulosibacter</taxon>
    </lineage>
</organism>
<dbReference type="InterPro" id="IPR036390">
    <property type="entry name" value="WH_DNA-bd_sf"/>
</dbReference>
<reference evidence="6" key="1">
    <citation type="submission" date="2018-03" db="EMBL/GenBank/DDBJ databases">
        <authorList>
            <person name="Nunes O.C."/>
            <person name="Lopes A.R."/>
            <person name="Froufe H."/>
            <person name="Munoz-Merida A."/>
            <person name="Barroso C."/>
            <person name="Egas C."/>
        </authorList>
    </citation>
    <scope>NUCLEOTIDE SEQUENCE</scope>
    <source>
        <strain evidence="6">ON4</strain>
    </source>
</reference>
<dbReference type="Pfam" id="PF12802">
    <property type="entry name" value="MarR_2"/>
    <property type="match status" value="1"/>
</dbReference>
<keyword evidence="7" id="KW-1185">Reference proteome</keyword>
<protein>
    <recommendedName>
        <fullName evidence="5">HTH marR-type domain-containing protein</fullName>
    </recommendedName>
</protein>
<evidence type="ECO:0000256" key="1">
    <source>
        <dbReference type="ARBA" id="ARBA00023015"/>
    </source>
</evidence>
<gene>
    <name evidence="6" type="ORF">C7K25_02535</name>
</gene>
<dbReference type="SUPFAM" id="SSF46785">
    <property type="entry name" value="Winged helix' DNA-binding domain"/>
    <property type="match status" value="1"/>
</dbReference>
<dbReference type="PANTHER" id="PTHR33164:SF43">
    <property type="entry name" value="HTH-TYPE TRANSCRIPTIONAL REPRESSOR YETL"/>
    <property type="match status" value="1"/>
</dbReference>
<dbReference type="InterPro" id="IPR039422">
    <property type="entry name" value="MarR/SlyA-like"/>
</dbReference>
<feature type="compositionally biased region" description="Low complexity" evidence="4">
    <location>
        <begin position="16"/>
        <end position="32"/>
    </location>
</feature>
<dbReference type="Gene3D" id="1.10.10.10">
    <property type="entry name" value="Winged helix-like DNA-binding domain superfamily/Winged helix DNA-binding domain"/>
    <property type="match status" value="1"/>
</dbReference>
<evidence type="ECO:0000259" key="5">
    <source>
        <dbReference type="PROSITE" id="PS50995"/>
    </source>
</evidence>
<feature type="compositionally biased region" description="Polar residues" evidence="4">
    <location>
        <begin position="1"/>
        <end position="15"/>
    </location>
</feature>
<keyword evidence="1" id="KW-0805">Transcription regulation</keyword>
<feature type="compositionally biased region" description="Low complexity" evidence="4">
    <location>
        <begin position="71"/>
        <end position="82"/>
    </location>
</feature>
<evidence type="ECO:0000256" key="4">
    <source>
        <dbReference type="SAM" id="MobiDB-lite"/>
    </source>
</evidence>
<dbReference type="EMBL" id="PXVD01000003">
    <property type="protein sequence ID" value="MDJ1370259.1"/>
    <property type="molecule type" value="Genomic_DNA"/>
</dbReference>